<feature type="domain" description="ShKT" evidence="3">
    <location>
        <begin position="276"/>
        <end position="310"/>
    </location>
</feature>
<evidence type="ECO:0000256" key="1">
    <source>
        <dbReference type="PIRSR" id="PIRSR000097-2"/>
    </source>
</evidence>
<dbReference type="Gene3D" id="3.20.20.100">
    <property type="entry name" value="NADP-dependent oxidoreductase domain"/>
    <property type="match status" value="1"/>
</dbReference>
<organism evidence="4">
    <name type="scientific">Chrysotila carterae</name>
    <name type="common">Marine alga</name>
    <name type="synonym">Syracosphaera carterae</name>
    <dbReference type="NCBI Taxonomy" id="13221"/>
    <lineage>
        <taxon>Eukaryota</taxon>
        <taxon>Haptista</taxon>
        <taxon>Haptophyta</taxon>
        <taxon>Prymnesiophyceae</taxon>
        <taxon>Isochrysidales</taxon>
        <taxon>Isochrysidaceae</taxon>
        <taxon>Chrysotila</taxon>
    </lineage>
</organism>
<dbReference type="Pfam" id="PF00248">
    <property type="entry name" value="Aldo_ket_red"/>
    <property type="match status" value="1"/>
</dbReference>
<dbReference type="EMBL" id="HBIZ01004736">
    <property type="protein sequence ID" value="CAE0750082.1"/>
    <property type="molecule type" value="Transcribed_RNA"/>
</dbReference>
<feature type="site" description="Lowers pKa of active site Tyr" evidence="2">
    <location>
        <position position="61"/>
    </location>
</feature>
<dbReference type="PANTHER" id="PTHR43827:SF8">
    <property type="entry name" value="ALDO_KETO REDUCTASE FAMILY PROTEIN"/>
    <property type="match status" value="1"/>
</dbReference>
<proteinExistence type="predicted"/>
<dbReference type="PRINTS" id="PR00069">
    <property type="entry name" value="ALDKETRDTASE"/>
</dbReference>
<evidence type="ECO:0000259" key="3">
    <source>
        <dbReference type="PROSITE" id="PS51670"/>
    </source>
</evidence>
<dbReference type="AlphaFoldDB" id="A0A7S4B0V3"/>
<dbReference type="InterPro" id="IPR018170">
    <property type="entry name" value="Aldo/ket_reductase_CS"/>
</dbReference>
<dbReference type="CDD" id="cd19071">
    <property type="entry name" value="AKR_AKR1-5-like"/>
    <property type="match status" value="1"/>
</dbReference>
<dbReference type="PROSITE" id="PS51670">
    <property type="entry name" value="SHKT"/>
    <property type="match status" value="1"/>
</dbReference>
<protein>
    <recommendedName>
        <fullName evidence="3">ShKT domain-containing protein</fullName>
    </recommendedName>
</protein>
<dbReference type="SUPFAM" id="SSF51430">
    <property type="entry name" value="NAD(P)-linked oxidoreductase"/>
    <property type="match status" value="1"/>
</dbReference>
<name>A0A7S4B0V3_CHRCT</name>
<dbReference type="SMART" id="SM00254">
    <property type="entry name" value="ShKT"/>
    <property type="match status" value="1"/>
</dbReference>
<sequence>MPAIGFGCAGHVRAAALVDGINAGYRLFDTAQATEWYLEEELGAAIATSGVARSSLFITSKLHPRDLGEQSTLAAFPNSLRRLRTDYLDAFMLHYPRCFSALCETEPEGGWRESWRALETLYDRGLVRAIGVCNFSPAELNELIGFARIKPHLVQSWMDPLHQERPLRKMCAQHGVRFQAYSSLGTQHRTRINPVLHHPVLARISHELGRSVAQIVLRWALQHNVSVIPRSTKRKHIESNLQLDGFELSAEQMRAIDALDGSDPNGAVPSPPPKACADETDACESWAATGECENNPGYMHMACAGSCGTCEKKKNEL</sequence>
<accession>A0A7S4B0V3</accession>
<reference evidence="4" key="1">
    <citation type="submission" date="2021-01" db="EMBL/GenBank/DDBJ databases">
        <authorList>
            <person name="Corre E."/>
            <person name="Pelletier E."/>
            <person name="Niang G."/>
            <person name="Scheremetjew M."/>
            <person name="Finn R."/>
            <person name="Kale V."/>
            <person name="Holt S."/>
            <person name="Cochrane G."/>
            <person name="Meng A."/>
            <person name="Brown T."/>
            <person name="Cohen L."/>
        </authorList>
    </citation>
    <scope>NUCLEOTIDE SEQUENCE</scope>
    <source>
        <strain evidence="4">CCMP645</strain>
    </source>
</reference>
<evidence type="ECO:0000256" key="2">
    <source>
        <dbReference type="PIRSR" id="PIRSR000097-3"/>
    </source>
</evidence>
<dbReference type="PANTHER" id="PTHR43827">
    <property type="entry name" value="2,5-DIKETO-D-GLUCONIC ACID REDUCTASE"/>
    <property type="match status" value="1"/>
</dbReference>
<dbReference type="PROSITE" id="PS00062">
    <property type="entry name" value="ALDOKETO_REDUCTASE_2"/>
    <property type="match status" value="1"/>
</dbReference>
<feature type="binding site" evidence="1">
    <location>
        <position position="94"/>
    </location>
    <ligand>
        <name>substrate</name>
    </ligand>
</feature>
<dbReference type="Pfam" id="PF01549">
    <property type="entry name" value="ShK"/>
    <property type="match status" value="1"/>
</dbReference>
<dbReference type="PIRSF" id="PIRSF000097">
    <property type="entry name" value="AKR"/>
    <property type="match status" value="1"/>
</dbReference>
<gene>
    <name evidence="4" type="ORF">PCAR00345_LOCUS2667</name>
</gene>
<dbReference type="GO" id="GO:0016491">
    <property type="term" value="F:oxidoreductase activity"/>
    <property type="evidence" value="ECO:0007669"/>
    <property type="project" value="InterPro"/>
</dbReference>
<evidence type="ECO:0000313" key="4">
    <source>
        <dbReference type="EMBL" id="CAE0750082.1"/>
    </source>
</evidence>
<dbReference type="InterPro" id="IPR020471">
    <property type="entry name" value="AKR"/>
</dbReference>
<dbReference type="InterPro" id="IPR003582">
    <property type="entry name" value="ShKT_dom"/>
</dbReference>
<dbReference type="InterPro" id="IPR023210">
    <property type="entry name" value="NADP_OxRdtase_dom"/>
</dbReference>
<dbReference type="InterPro" id="IPR036812">
    <property type="entry name" value="NAD(P)_OxRdtase_dom_sf"/>
</dbReference>